<evidence type="ECO:0000256" key="1">
    <source>
        <dbReference type="SAM" id="MobiDB-lite"/>
    </source>
</evidence>
<name>A0AAF3FM73_9BILA</name>
<protein>
    <submittedName>
        <fullName evidence="3">Uncharacterized protein</fullName>
    </submittedName>
</protein>
<keyword evidence="2" id="KW-1185">Reference proteome</keyword>
<sequence>MTMKTVHCTSPLHLTAGSSQKKPKDTRLRRIDINYDNDLMLRRLRSPAKTPFVYAKSKLLEGKWLTLQDFKDLRMGRIMSLQQGFLVRQMRWLRNQSTNSASYWNQSLDVKPRLYTPYTWEFSRFLDMTEQLWGVLKLSESHQQLVRAIRLTFTGLADGKPEHGDACNNELILPRLEGLTSIQILAEIGAEKGCTKLVPVEERAAKIRNMLLALQTMLEIKYLLNADDFKLYEFGSDVVNYFADMPQEKLKKAAYVKSIPFSDFNSKFFQCYKPLIWMRTALVFKLVEESLLPFLHFTSIHDSTTSTLSQIRRKQFWKTLVDQQNKTGDEKLNSPQKEAHAGDDFDKDTDTNTLPLTTISTMDLFKPQKQRMDLLGENTNTFSQQHFGFSPAALTDSALA</sequence>
<evidence type="ECO:0000313" key="2">
    <source>
        <dbReference type="Proteomes" id="UP000887575"/>
    </source>
</evidence>
<dbReference type="AlphaFoldDB" id="A0AAF3FM73"/>
<dbReference type="WBParaSite" id="MBELARI_LOCUS8011">
    <property type="protein sequence ID" value="MBELARI_LOCUS8011"/>
    <property type="gene ID" value="MBELARI_LOCUS8011"/>
</dbReference>
<reference evidence="3" key="1">
    <citation type="submission" date="2024-02" db="UniProtKB">
        <authorList>
            <consortium name="WormBaseParasite"/>
        </authorList>
    </citation>
    <scope>IDENTIFICATION</scope>
</reference>
<organism evidence="2 3">
    <name type="scientific">Mesorhabditis belari</name>
    <dbReference type="NCBI Taxonomy" id="2138241"/>
    <lineage>
        <taxon>Eukaryota</taxon>
        <taxon>Metazoa</taxon>
        <taxon>Ecdysozoa</taxon>
        <taxon>Nematoda</taxon>
        <taxon>Chromadorea</taxon>
        <taxon>Rhabditida</taxon>
        <taxon>Rhabditina</taxon>
        <taxon>Rhabditomorpha</taxon>
        <taxon>Rhabditoidea</taxon>
        <taxon>Rhabditidae</taxon>
        <taxon>Mesorhabditinae</taxon>
        <taxon>Mesorhabditis</taxon>
    </lineage>
</organism>
<feature type="compositionally biased region" description="Basic and acidic residues" evidence="1">
    <location>
        <begin position="327"/>
        <end position="350"/>
    </location>
</feature>
<accession>A0AAF3FM73</accession>
<evidence type="ECO:0000313" key="3">
    <source>
        <dbReference type="WBParaSite" id="MBELARI_LOCUS8011"/>
    </source>
</evidence>
<proteinExistence type="predicted"/>
<feature type="region of interest" description="Disordered" evidence="1">
    <location>
        <begin position="327"/>
        <end position="351"/>
    </location>
</feature>
<dbReference type="Proteomes" id="UP000887575">
    <property type="component" value="Unassembled WGS sequence"/>
</dbReference>